<dbReference type="Gene3D" id="1.10.287.70">
    <property type="match status" value="1"/>
</dbReference>
<reference evidence="13 14" key="1">
    <citation type="submission" date="2016-10" db="EMBL/GenBank/DDBJ databases">
        <authorList>
            <person name="de Groot N.N."/>
        </authorList>
    </citation>
    <scope>NUCLEOTIDE SEQUENCE [LARGE SCALE GENOMIC DNA]</scope>
    <source>
        <strain evidence="13 14">DSM 3217</strain>
    </source>
</reference>
<evidence type="ECO:0000256" key="9">
    <source>
        <dbReference type="ARBA" id="ARBA00023136"/>
    </source>
</evidence>
<keyword evidence="5" id="KW-0631">Potassium channel</keyword>
<feature type="transmembrane region" description="Helical" evidence="11">
    <location>
        <begin position="21"/>
        <end position="41"/>
    </location>
</feature>
<keyword evidence="7 11" id="KW-1133">Transmembrane helix</keyword>
<dbReference type="PANTHER" id="PTHR11537">
    <property type="entry name" value="VOLTAGE-GATED POTASSIUM CHANNEL"/>
    <property type="match status" value="1"/>
</dbReference>
<dbReference type="GO" id="GO:0001508">
    <property type="term" value="P:action potential"/>
    <property type="evidence" value="ECO:0007669"/>
    <property type="project" value="TreeGrafter"/>
</dbReference>
<gene>
    <name evidence="13" type="ORF">SAMN02910417_01153</name>
</gene>
<accession>A0A1G6B4F7</accession>
<evidence type="ECO:0000256" key="1">
    <source>
        <dbReference type="ARBA" id="ARBA00004141"/>
    </source>
</evidence>
<dbReference type="InterPro" id="IPR005821">
    <property type="entry name" value="Ion_trans_dom"/>
</dbReference>
<dbReference type="SUPFAM" id="SSF116726">
    <property type="entry name" value="TrkA C-terminal domain-like"/>
    <property type="match status" value="2"/>
</dbReference>
<evidence type="ECO:0000259" key="12">
    <source>
        <dbReference type="PROSITE" id="PS51202"/>
    </source>
</evidence>
<dbReference type="Pfam" id="PF02080">
    <property type="entry name" value="TrkA_C"/>
    <property type="match status" value="2"/>
</dbReference>
<feature type="transmembrane region" description="Helical" evidence="11">
    <location>
        <begin position="158"/>
        <end position="179"/>
    </location>
</feature>
<keyword evidence="14" id="KW-1185">Reference proteome</keyword>
<dbReference type="PROSITE" id="PS51202">
    <property type="entry name" value="RCK_C"/>
    <property type="match status" value="2"/>
</dbReference>
<sequence>MIDSKRKRLFELIQIGSRSDIYSRLCDYIIIIAIIVNITLLVLDTFDTVLSDCAVLDFIEYITLAIFIVEYICRIITADFLYEAKSKAVCRCKFLLSFNGIIDLLSILPYFLPLLFPAGFIAFRVLRVLRVFRLFRLNTQYDAFNVVFAVLNEKKNQLFSSVCLILMMMLASSLCMYSLEHNAQPDVFKDAFSGIWWTVSTIFTVGYGDIVPVTLTGKIIAIIISFLGVGLVAIPTGIISAGFVEQYSRMKTLSTASENSDLRFIHLTIEDMHPWAERPIHALSLPSELMIATIIRSGDIIIPNGNTLIKVGDRVVLGAIEFKDDIGITIYENTITENHLWNHQFIRNINLDDQSVIVSVLRRGKSIIPNGNTRIELGDIVTVCTKKNHLC</sequence>
<dbReference type="STRING" id="1732.SAMN02910417_01153"/>
<evidence type="ECO:0000256" key="7">
    <source>
        <dbReference type="ARBA" id="ARBA00022989"/>
    </source>
</evidence>
<dbReference type="PRINTS" id="PR00169">
    <property type="entry name" value="KCHANNEL"/>
</dbReference>
<proteinExistence type="predicted"/>
<feature type="domain" description="RCK C-terminal" evidence="12">
    <location>
        <begin position="250"/>
        <end position="316"/>
    </location>
</feature>
<name>A0A1G6B4F7_EUBOX</name>
<dbReference type="Proteomes" id="UP000199228">
    <property type="component" value="Unassembled WGS sequence"/>
</dbReference>
<comment type="subcellular location">
    <subcellularLocation>
        <location evidence="1">Membrane</location>
        <topology evidence="1">Multi-pass membrane protein</topology>
    </subcellularLocation>
</comment>
<dbReference type="InterPro" id="IPR006037">
    <property type="entry name" value="RCK_C"/>
</dbReference>
<dbReference type="EMBL" id="FMXR01000008">
    <property type="protein sequence ID" value="SDB15452.1"/>
    <property type="molecule type" value="Genomic_DNA"/>
</dbReference>
<feature type="transmembrane region" description="Helical" evidence="11">
    <location>
        <begin position="191"/>
        <end position="207"/>
    </location>
</feature>
<keyword evidence="4 11" id="KW-0812">Transmembrane</keyword>
<dbReference type="Pfam" id="PF00520">
    <property type="entry name" value="Ion_trans"/>
    <property type="match status" value="1"/>
</dbReference>
<dbReference type="SUPFAM" id="SSF81324">
    <property type="entry name" value="Voltage-gated potassium channels"/>
    <property type="match status" value="1"/>
</dbReference>
<dbReference type="Gene3D" id="3.30.70.1450">
    <property type="entry name" value="Regulator of K+ conductance, C-terminal domain"/>
    <property type="match status" value="2"/>
</dbReference>
<evidence type="ECO:0000256" key="11">
    <source>
        <dbReference type="SAM" id="Phobius"/>
    </source>
</evidence>
<dbReference type="OrthoDB" id="9810759at2"/>
<protein>
    <submittedName>
        <fullName evidence="13">Voltage-gated potassium channel</fullName>
    </submittedName>
</protein>
<dbReference type="GO" id="GO:0005249">
    <property type="term" value="F:voltage-gated potassium channel activity"/>
    <property type="evidence" value="ECO:0007669"/>
    <property type="project" value="InterPro"/>
</dbReference>
<evidence type="ECO:0000313" key="14">
    <source>
        <dbReference type="Proteomes" id="UP000199228"/>
    </source>
</evidence>
<keyword evidence="2" id="KW-0813">Transport</keyword>
<feature type="transmembrane region" description="Helical" evidence="11">
    <location>
        <begin position="219"/>
        <end position="244"/>
    </location>
</feature>
<keyword evidence="9 11" id="KW-0472">Membrane</keyword>
<dbReference type="RefSeq" id="WP_090173160.1">
    <property type="nucleotide sequence ID" value="NZ_FMXR01000008.1"/>
</dbReference>
<dbReference type="PANTHER" id="PTHR11537:SF254">
    <property type="entry name" value="POTASSIUM VOLTAGE-GATED CHANNEL PROTEIN SHAB"/>
    <property type="match status" value="1"/>
</dbReference>
<evidence type="ECO:0000256" key="10">
    <source>
        <dbReference type="ARBA" id="ARBA00023303"/>
    </source>
</evidence>
<organism evidence="13 14">
    <name type="scientific">Eubacterium oxidoreducens</name>
    <dbReference type="NCBI Taxonomy" id="1732"/>
    <lineage>
        <taxon>Bacteria</taxon>
        <taxon>Bacillati</taxon>
        <taxon>Bacillota</taxon>
        <taxon>Clostridia</taxon>
        <taxon>Eubacteriales</taxon>
        <taxon>Eubacteriaceae</taxon>
        <taxon>Eubacterium</taxon>
    </lineage>
</organism>
<keyword evidence="8" id="KW-0406">Ion transport</keyword>
<dbReference type="InterPro" id="IPR028325">
    <property type="entry name" value="VG_K_chnl"/>
</dbReference>
<dbReference type="GO" id="GO:0008076">
    <property type="term" value="C:voltage-gated potassium channel complex"/>
    <property type="evidence" value="ECO:0007669"/>
    <property type="project" value="InterPro"/>
</dbReference>
<evidence type="ECO:0000313" key="13">
    <source>
        <dbReference type="EMBL" id="SDB15452.1"/>
    </source>
</evidence>
<feature type="domain" description="RCK C-terminal" evidence="12">
    <location>
        <begin position="317"/>
        <end position="391"/>
    </location>
</feature>
<dbReference type="InterPro" id="IPR036721">
    <property type="entry name" value="RCK_C_sf"/>
</dbReference>
<keyword evidence="10 13" id="KW-0407">Ion channel</keyword>
<feature type="transmembrane region" description="Helical" evidence="11">
    <location>
        <begin position="94"/>
        <end position="123"/>
    </location>
</feature>
<keyword evidence="6" id="KW-0630">Potassium</keyword>
<evidence type="ECO:0000256" key="8">
    <source>
        <dbReference type="ARBA" id="ARBA00023065"/>
    </source>
</evidence>
<dbReference type="AlphaFoldDB" id="A0A1G6B4F7"/>
<evidence type="ECO:0000256" key="6">
    <source>
        <dbReference type="ARBA" id="ARBA00022958"/>
    </source>
</evidence>
<dbReference type="InterPro" id="IPR003280">
    <property type="entry name" value="2pore_dom_K_chnl"/>
</dbReference>
<evidence type="ECO:0000256" key="2">
    <source>
        <dbReference type="ARBA" id="ARBA00022448"/>
    </source>
</evidence>
<dbReference type="PRINTS" id="PR01333">
    <property type="entry name" value="2POREKCHANEL"/>
</dbReference>
<evidence type="ECO:0000256" key="3">
    <source>
        <dbReference type="ARBA" id="ARBA00022538"/>
    </source>
</evidence>
<evidence type="ECO:0000256" key="4">
    <source>
        <dbReference type="ARBA" id="ARBA00022692"/>
    </source>
</evidence>
<keyword evidence="3" id="KW-0633">Potassium transport</keyword>
<evidence type="ECO:0000256" key="5">
    <source>
        <dbReference type="ARBA" id="ARBA00022826"/>
    </source>
</evidence>